<proteinExistence type="predicted"/>
<evidence type="ECO:0000256" key="1">
    <source>
        <dbReference type="PROSITE-ProRule" id="PRU00278"/>
    </source>
</evidence>
<comment type="caution">
    <text evidence="4">The sequence shown here is derived from an EMBL/GenBank/DDBJ whole genome shotgun (WGS) entry which is preliminary data.</text>
</comment>
<dbReference type="AlphaFoldDB" id="A0A9D1N365"/>
<protein>
    <recommendedName>
        <fullName evidence="3">PpiC domain-containing protein</fullName>
    </recommendedName>
</protein>
<dbReference type="Gene3D" id="3.10.50.40">
    <property type="match status" value="1"/>
</dbReference>
<keyword evidence="2" id="KW-0732">Signal</keyword>
<dbReference type="InterPro" id="IPR046357">
    <property type="entry name" value="PPIase_dom_sf"/>
</dbReference>
<accession>A0A9D1N365</accession>
<evidence type="ECO:0000313" key="4">
    <source>
        <dbReference type="EMBL" id="HIU94274.1"/>
    </source>
</evidence>
<feature type="domain" description="PpiC" evidence="3">
    <location>
        <begin position="296"/>
        <end position="406"/>
    </location>
</feature>
<dbReference type="EMBL" id="DVNZ01000123">
    <property type="protein sequence ID" value="HIU94274.1"/>
    <property type="molecule type" value="Genomic_DNA"/>
</dbReference>
<dbReference type="InterPro" id="IPR000297">
    <property type="entry name" value="PPIase_PpiC"/>
</dbReference>
<evidence type="ECO:0000313" key="5">
    <source>
        <dbReference type="Proteomes" id="UP000824128"/>
    </source>
</evidence>
<organism evidence="4 5">
    <name type="scientific">Candidatus Aphodomorpha intestinavium</name>
    <dbReference type="NCBI Taxonomy" id="2840672"/>
    <lineage>
        <taxon>Bacteria</taxon>
        <taxon>Bacillati</taxon>
        <taxon>Bacillota</taxon>
        <taxon>Clostridia</taxon>
        <taxon>Eubacteriales</taxon>
        <taxon>Candidatus Aphodomorpha</taxon>
    </lineage>
</organism>
<keyword evidence="1" id="KW-0413">Isomerase</keyword>
<feature type="signal peptide" evidence="2">
    <location>
        <begin position="1"/>
        <end position="23"/>
    </location>
</feature>
<dbReference type="PROSITE" id="PS51257">
    <property type="entry name" value="PROKAR_LIPOPROTEIN"/>
    <property type="match status" value="1"/>
</dbReference>
<gene>
    <name evidence="4" type="ORF">IAD24_03860</name>
</gene>
<evidence type="ECO:0000259" key="3">
    <source>
        <dbReference type="PROSITE" id="PS50198"/>
    </source>
</evidence>
<sequence length="461" mass="50447">MKHATLRALAALLCLLLAVGAAACGENPGQAAAPTPDAAAAPERDAVAVEVGDKYAVTYGEVEEAYNYLVEMMSYYGMAAPTAEADIESYQNEALAMLVETRKLLYFADELGVGALSEQEEADVQALVDADMEYYMEGFRATAEDEGAEDVDARAYELFDEELAAYEMHMDHIEYAEYLYEMYAEQQVIENLEAHIRSTAAIDADDVQAYYDQLVESQTAAYAEDPSLYFDEEENFEMNGGDPSVVVPEGYLRVKAIAVFPQGTLDASYEEKTAQMADYEAEYGRLALTGADAARRSEIETLYAALKLETDAMYAAYMQDAKAKIDEAHALLEAGGDFDEVLASHGEDPTFTDYTLIAERGRLMSETAGADDWDDALRAAALALADGAYSDVVQVGDAYYILCRVGGEAAGTRPLDEVHDAVEAAALLAEQDSVWAEQEAEWDEDDSMLVYHEEVYRSIGK</sequence>
<feature type="chain" id="PRO_5038822000" description="PpiC domain-containing protein" evidence="2">
    <location>
        <begin position="24"/>
        <end position="461"/>
    </location>
</feature>
<dbReference type="SUPFAM" id="SSF54534">
    <property type="entry name" value="FKBP-like"/>
    <property type="match status" value="1"/>
</dbReference>
<evidence type="ECO:0000256" key="2">
    <source>
        <dbReference type="SAM" id="SignalP"/>
    </source>
</evidence>
<reference evidence="4" key="1">
    <citation type="submission" date="2020-10" db="EMBL/GenBank/DDBJ databases">
        <authorList>
            <person name="Gilroy R."/>
        </authorList>
    </citation>
    <scope>NUCLEOTIDE SEQUENCE</scope>
    <source>
        <strain evidence="4">ChiGjej2B2-16831</strain>
    </source>
</reference>
<reference evidence="4" key="2">
    <citation type="journal article" date="2021" name="PeerJ">
        <title>Extensive microbial diversity within the chicken gut microbiome revealed by metagenomics and culture.</title>
        <authorList>
            <person name="Gilroy R."/>
            <person name="Ravi A."/>
            <person name="Getino M."/>
            <person name="Pursley I."/>
            <person name="Horton D.L."/>
            <person name="Alikhan N.F."/>
            <person name="Baker D."/>
            <person name="Gharbi K."/>
            <person name="Hall N."/>
            <person name="Watson M."/>
            <person name="Adriaenssens E.M."/>
            <person name="Foster-Nyarko E."/>
            <person name="Jarju S."/>
            <person name="Secka A."/>
            <person name="Antonio M."/>
            <person name="Oren A."/>
            <person name="Chaudhuri R.R."/>
            <person name="La Ragione R."/>
            <person name="Hildebrand F."/>
            <person name="Pallen M.J."/>
        </authorList>
    </citation>
    <scope>NUCLEOTIDE SEQUENCE</scope>
    <source>
        <strain evidence="4">ChiGjej2B2-16831</strain>
    </source>
</reference>
<keyword evidence="1" id="KW-0697">Rotamase</keyword>
<dbReference type="Proteomes" id="UP000824128">
    <property type="component" value="Unassembled WGS sequence"/>
</dbReference>
<name>A0A9D1N365_9FIRM</name>
<dbReference type="GO" id="GO:0003755">
    <property type="term" value="F:peptidyl-prolyl cis-trans isomerase activity"/>
    <property type="evidence" value="ECO:0007669"/>
    <property type="project" value="UniProtKB-KW"/>
</dbReference>
<dbReference type="PROSITE" id="PS50198">
    <property type="entry name" value="PPIC_PPIASE_2"/>
    <property type="match status" value="1"/>
</dbReference>